<keyword evidence="14" id="KW-1185">Reference proteome</keyword>
<reference evidence="13" key="1">
    <citation type="submission" date="2022-03" db="EMBL/GenBank/DDBJ databases">
        <authorList>
            <person name="Sayadi A."/>
        </authorList>
    </citation>
    <scope>NUCLEOTIDE SEQUENCE</scope>
</reference>
<dbReference type="Gene3D" id="3.90.226.10">
    <property type="entry name" value="2-enoyl-CoA Hydratase, Chain A, domain 1"/>
    <property type="match status" value="1"/>
</dbReference>
<proteinExistence type="inferred from homology"/>
<keyword evidence="7" id="KW-0101">Branched-chain amino acid catabolism</keyword>
<gene>
    <name evidence="13" type="ORF">ACAOBT_LOCUS23173</name>
</gene>
<dbReference type="GO" id="GO:0006574">
    <property type="term" value="P:L-valine catabolic process"/>
    <property type="evidence" value="ECO:0007669"/>
    <property type="project" value="TreeGrafter"/>
</dbReference>
<dbReference type="NCBIfam" id="NF004127">
    <property type="entry name" value="PRK05617.1"/>
    <property type="match status" value="1"/>
</dbReference>
<organism evidence="13 14">
    <name type="scientific">Acanthoscelides obtectus</name>
    <name type="common">Bean weevil</name>
    <name type="synonym">Bruchus obtectus</name>
    <dbReference type="NCBI Taxonomy" id="200917"/>
    <lineage>
        <taxon>Eukaryota</taxon>
        <taxon>Metazoa</taxon>
        <taxon>Ecdysozoa</taxon>
        <taxon>Arthropoda</taxon>
        <taxon>Hexapoda</taxon>
        <taxon>Insecta</taxon>
        <taxon>Pterygota</taxon>
        <taxon>Neoptera</taxon>
        <taxon>Endopterygota</taxon>
        <taxon>Coleoptera</taxon>
        <taxon>Polyphaga</taxon>
        <taxon>Cucujiformia</taxon>
        <taxon>Chrysomeloidea</taxon>
        <taxon>Chrysomelidae</taxon>
        <taxon>Bruchinae</taxon>
        <taxon>Bruchini</taxon>
        <taxon>Acanthoscelides</taxon>
    </lineage>
</organism>
<evidence type="ECO:0000256" key="6">
    <source>
        <dbReference type="ARBA" id="ARBA00016714"/>
    </source>
</evidence>
<dbReference type="InterPro" id="IPR045004">
    <property type="entry name" value="ECH_dom"/>
</dbReference>
<evidence type="ECO:0000313" key="13">
    <source>
        <dbReference type="EMBL" id="CAH1996369.1"/>
    </source>
</evidence>
<protein>
    <recommendedName>
        <fullName evidence="6">3-hydroxyisobutyryl-CoA hydrolase, mitochondrial</fullName>
        <ecNumber evidence="5">3.1.2.4</ecNumber>
    </recommendedName>
    <alternativeName>
        <fullName evidence="11">3-hydroxyisobutyryl-coenzyme A hydrolase</fullName>
    </alternativeName>
</protein>
<dbReference type="Proteomes" id="UP001152888">
    <property type="component" value="Unassembled WGS sequence"/>
</dbReference>
<evidence type="ECO:0000256" key="11">
    <source>
        <dbReference type="ARBA" id="ARBA00031181"/>
    </source>
</evidence>
<dbReference type="EMBL" id="CAKOFQ010007258">
    <property type="protein sequence ID" value="CAH1996369.1"/>
    <property type="molecule type" value="Genomic_DNA"/>
</dbReference>
<dbReference type="SUPFAM" id="SSF52096">
    <property type="entry name" value="ClpP/crotonase"/>
    <property type="match status" value="1"/>
</dbReference>
<dbReference type="InterPro" id="IPR032259">
    <property type="entry name" value="HIBYL-CoA-H"/>
</dbReference>
<accession>A0A9P0PRN2</accession>
<evidence type="ECO:0000256" key="5">
    <source>
        <dbReference type="ARBA" id="ARBA00011915"/>
    </source>
</evidence>
<evidence type="ECO:0000256" key="4">
    <source>
        <dbReference type="ARBA" id="ARBA00005254"/>
    </source>
</evidence>
<keyword evidence="8" id="KW-0378">Hydrolase</keyword>
<evidence type="ECO:0000256" key="9">
    <source>
        <dbReference type="ARBA" id="ARBA00023128"/>
    </source>
</evidence>
<keyword evidence="9" id="KW-0496">Mitochondrion</keyword>
<name>A0A9P0PRN2_ACAOB</name>
<comment type="caution">
    <text evidence="13">The sequence shown here is derived from an EMBL/GenBank/DDBJ whole genome shotgun (WGS) entry which is preliminary data.</text>
</comment>
<dbReference type="OrthoDB" id="1737613at2759"/>
<comment type="pathway">
    <text evidence="3">Amino-acid degradation; L-valine degradation.</text>
</comment>
<dbReference type="PANTHER" id="PTHR43176">
    <property type="entry name" value="3-HYDROXYISOBUTYRYL-COA HYDROLASE-RELATED"/>
    <property type="match status" value="1"/>
</dbReference>
<evidence type="ECO:0000259" key="12">
    <source>
        <dbReference type="Pfam" id="PF16113"/>
    </source>
</evidence>
<comment type="catalytic activity">
    <reaction evidence="1">
        <text>3-hydroxy-2-methylpropanoyl-CoA + H2O = 3-hydroxy-2-methylpropanoate + CoA + H(+)</text>
        <dbReference type="Rhea" id="RHEA:20888"/>
        <dbReference type="ChEBI" id="CHEBI:11805"/>
        <dbReference type="ChEBI" id="CHEBI:15377"/>
        <dbReference type="ChEBI" id="CHEBI:15378"/>
        <dbReference type="ChEBI" id="CHEBI:57287"/>
        <dbReference type="ChEBI" id="CHEBI:57340"/>
        <dbReference type="EC" id="3.1.2.4"/>
    </reaction>
</comment>
<evidence type="ECO:0000256" key="8">
    <source>
        <dbReference type="ARBA" id="ARBA00022801"/>
    </source>
</evidence>
<comment type="subcellular location">
    <subcellularLocation>
        <location evidence="2">Mitochondrion</location>
    </subcellularLocation>
</comment>
<evidence type="ECO:0000256" key="1">
    <source>
        <dbReference type="ARBA" id="ARBA00001709"/>
    </source>
</evidence>
<dbReference type="CDD" id="cd06558">
    <property type="entry name" value="crotonase-like"/>
    <property type="match status" value="1"/>
</dbReference>
<dbReference type="EC" id="3.1.2.4" evidence="5"/>
<dbReference type="AlphaFoldDB" id="A0A9P0PRN2"/>
<evidence type="ECO:0000256" key="7">
    <source>
        <dbReference type="ARBA" id="ARBA00022456"/>
    </source>
</evidence>
<evidence type="ECO:0000256" key="10">
    <source>
        <dbReference type="ARBA" id="ARBA00024871"/>
    </source>
</evidence>
<evidence type="ECO:0000256" key="3">
    <source>
        <dbReference type="ARBA" id="ARBA00005109"/>
    </source>
</evidence>
<comment type="function">
    <text evidence="10">Hydrolyzes 3-hydroxyisobutyryl-CoA (HIBYL-CoA), a saline catabolite. Has high activity toward isobutyryl-CoA. Could be an isobutyryl-CoA dehydrogenase that functions in valine catabolism. Also hydrolyzes 3-hydroxypropanoyl-CoA.</text>
</comment>
<dbReference type="InterPro" id="IPR029045">
    <property type="entry name" value="ClpP/crotonase-like_dom_sf"/>
</dbReference>
<sequence>MFRNLTLVVSRPSKLALRQLRKMSTDADDVIFKEIKDKGVIILNRPKALNSLNLSMVKKLHPVLTDWESKKTLVLVKGAGDKAFCAGGDVKAVITAGLKGEKKLGYEFFKHEYASNGLIGRYKIPYIAFIDGIVMGGGVGLSVHGKYRVATEKTLFAMPETQIGLFPDVGGSYFLPKLPGRLGAFLALTGHRLKGSDVLKVGVATHLCDSQQLPELEETLMNCSNENDVKSVLDKFNKKDVPEFSLQSVVEKINHCFAPDSMEEIIARLEKDGSTWAEEILKTLNKMSPTSLKVTLRQLELGKNMSLNDCLIMEYRLASNCLDHKDFYEGVRALLIDKDQNPKWDPPSLKDVSEDLVKEHFTEVSEEQQLKAKL</sequence>
<feature type="domain" description="Enoyl-CoA hydratase/isomerase" evidence="12">
    <location>
        <begin position="39"/>
        <end position="361"/>
    </location>
</feature>
<dbReference type="Pfam" id="PF16113">
    <property type="entry name" value="ECH_2"/>
    <property type="match status" value="1"/>
</dbReference>
<dbReference type="FunFam" id="3.90.226.10:FF:000026">
    <property type="entry name" value="3-hydroxyisobutyryl-CoA hydrolase, mitochondrial"/>
    <property type="match status" value="1"/>
</dbReference>
<dbReference type="PANTHER" id="PTHR43176:SF3">
    <property type="entry name" value="3-HYDROXYISOBUTYRYL-COA HYDROLASE, MITOCHONDRIAL"/>
    <property type="match status" value="1"/>
</dbReference>
<dbReference type="GO" id="GO:0005739">
    <property type="term" value="C:mitochondrion"/>
    <property type="evidence" value="ECO:0007669"/>
    <property type="project" value="UniProtKB-SubCell"/>
</dbReference>
<comment type="similarity">
    <text evidence="4">Belongs to the enoyl-CoA hydratase/isomerase family.</text>
</comment>
<evidence type="ECO:0000256" key="2">
    <source>
        <dbReference type="ARBA" id="ARBA00004173"/>
    </source>
</evidence>
<evidence type="ECO:0000313" key="14">
    <source>
        <dbReference type="Proteomes" id="UP001152888"/>
    </source>
</evidence>
<dbReference type="GO" id="GO:0003860">
    <property type="term" value="F:3-hydroxyisobutyryl-CoA hydrolase activity"/>
    <property type="evidence" value="ECO:0007669"/>
    <property type="project" value="UniProtKB-EC"/>
</dbReference>